<feature type="region of interest" description="Disordered" evidence="1">
    <location>
        <begin position="245"/>
        <end position="264"/>
    </location>
</feature>
<dbReference type="OrthoDB" id="5431011at2759"/>
<accession>A0A3N4J5C6</accession>
<evidence type="ECO:0000313" key="2">
    <source>
        <dbReference type="EMBL" id="RPA92457.1"/>
    </source>
</evidence>
<sequence length="286" mass="30846">MDQHNPQLTLSLGSRTSQSTSTLGTPPAVPPAAAPVVPLTTLPVTPLVAPTVMPSVTPLVTSLAAYSVAPLAASSVAPLATSSVAPLAASSVASLAAPPVVPLTAPQAVHPTAHPSHHKSTELQGSQGIALSNNLQRIESESSRQRASLNESERLQLVRLCCTRGEEYLQGKEKFWVCRTEEFNIATSKNIANARSIVMCMLKLYTARLSKDSRSSGIVFIESELDQALKAWNYWVERADENKLAKRQGGEEEKQEQEQAKLDRENMLLPMSKKRIFREAAAALSD</sequence>
<keyword evidence="4" id="KW-1185">Reference proteome</keyword>
<dbReference type="EMBL" id="ML120472">
    <property type="protein sequence ID" value="RPA92457.1"/>
    <property type="molecule type" value="Genomic_DNA"/>
</dbReference>
<protein>
    <submittedName>
        <fullName evidence="2">Uncharacterized protein</fullName>
    </submittedName>
</protein>
<evidence type="ECO:0000256" key="1">
    <source>
        <dbReference type="SAM" id="MobiDB-lite"/>
    </source>
</evidence>
<feature type="non-terminal residue" evidence="2">
    <location>
        <position position="286"/>
    </location>
</feature>
<feature type="region of interest" description="Disordered" evidence="1">
    <location>
        <begin position="1"/>
        <end position="29"/>
    </location>
</feature>
<reference evidence="2 4" key="1">
    <citation type="journal article" date="2018" name="Nat. Ecol. Evol.">
        <title>Pezizomycetes genomes reveal the molecular basis of ectomycorrhizal truffle lifestyle.</title>
        <authorList>
            <person name="Murat C."/>
            <person name="Payen T."/>
            <person name="Noel B."/>
            <person name="Kuo A."/>
            <person name="Morin E."/>
            <person name="Chen J."/>
            <person name="Kohler A."/>
            <person name="Krizsan K."/>
            <person name="Balestrini R."/>
            <person name="Da Silva C."/>
            <person name="Montanini B."/>
            <person name="Hainaut M."/>
            <person name="Levati E."/>
            <person name="Barry K.W."/>
            <person name="Belfiori B."/>
            <person name="Cichocki N."/>
            <person name="Clum A."/>
            <person name="Dockter R.B."/>
            <person name="Fauchery L."/>
            <person name="Guy J."/>
            <person name="Iotti M."/>
            <person name="Le Tacon F."/>
            <person name="Lindquist E.A."/>
            <person name="Lipzen A."/>
            <person name="Malagnac F."/>
            <person name="Mello A."/>
            <person name="Molinier V."/>
            <person name="Miyauchi S."/>
            <person name="Poulain J."/>
            <person name="Riccioni C."/>
            <person name="Rubini A."/>
            <person name="Sitrit Y."/>
            <person name="Splivallo R."/>
            <person name="Traeger S."/>
            <person name="Wang M."/>
            <person name="Zifcakova L."/>
            <person name="Wipf D."/>
            <person name="Zambonelli A."/>
            <person name="Paolocci F."/>
            <person name="Nowrousian M."/>
            <person name="Ottonello S."/>
            <person name="Baldrian P."/>
            <person name="Spatafora J.W."/>
            <person name="Henrissat B."/>
            <person name="Nagy L.G."/>
            <person name="Aury J.M."/>
            <person name="Wincker P."/>
            <person name="Grigoriev I.V."/>
            <person name="Bonfante P."/>
            <person name="Martin F.M."/>
        </authorList>
    </citation>
    <scope>NUCLEOTIDE SEQUENCE [LARGE SCALE GENOMIC DNA]</scope>
    <source>
        <strain evidence="2 4">120613-1</strain>
    </source>
</reference>
<proteinExistence type="predicted"/>
<evidence type="ECO:0000313" key="3">
    <source>
        <dbReference type="EMBL" id="RPB00589.1"/>
    </source>
</evidence>
<organism evidence="2 4">
    <name type="scientific">Choiromyces venosus 120613-1</name>
    <dbReference type="NCBI Taxonomy" id="1336337"/>
    <lineage>
        <taxon>Eukaryota</taxon>
        <taxon>Fungi</taxon>
        <taxon>Dikarya</taxon>
        <taxon>Ascomycota</taxon>
        <taxon>Pezizomycotina</taxon>
        <taxon>Pezizomycetes</taxon>
        <taxon>Pezizales</taxon>
        <taxon>Tuberaceae</taxon>
        <taxon>Choiromyces</taxon>
    </lineage>
</organism>
<gene>
    <name evidence="3" type="ORF">L873DRAFT_1805053</name>
    <name evidence="2" type="ORF">L873DRAFT_1817514</name>
</gene>
<dbReference type="EMBL" id="ML120379">
    <property type="protein sequence ID" value="RPB00589.1"/>
    <property type="molecule type" value="Genomic_DNA"/>
</dbReference>
<feature type="region of interest" description="Disordered" evidence="1">
    <location>
        <begin position="106"/>
        <end position="125"/>
    </location>
</feature>
<dbReference type="AlphaFoldDB" id="A0A3N4J5C6"/>
<feature type="compositionally biased region" description="Polar residues" evidence="1">
    <location>
        <begin position="1"/>
        <end position="24"/>
    </location>
</feature>
<dbReference type="Proteomes" id="UP000276215">
    <property type="component" value="Unassembled WGS sequence"/>
</dbReference>
<evidence type="ECO:0000313" key="4">
    <source>
        <dbReference type="Proteomes" id="UP000276215"/>
    </source>
</evidence>
<name>A0A3N4J5C6_9PEZI</name>